<dbReference type="AlphaFoldDB" id="A0A7W3IZN5"/>
<dbReference type="Gene3D" id="3.30.1050.20">
    <property type="match status" value="1"/>
</dbReference>
<accession>A0A7W3IZN5</accession>
<dbReference type="InterPro" id="IPR034660">
    <property type="entry name" value="DinB/YfiT-like"/>
</dbReference>
<evidence type="ECO:0000313" key="2">
    <source>
        <dbReference type="EMBL" id="MBA8803567.1"/>
    </source>
</evidence>
<sequence length="233" mass="24807">MPDLTRTSAAADLLQEATQRLVRSVDALPDEAWTGPSLLPGWTRAHVLAHLTLNAEGLAGALRGIVAGEQVPMYASQEARDGDIDELAASDPQTLRTRFLASTTDFADAASSIPDERWDSTVERVPGGRSFPAAAAPGMRLGEVEIHHVDMAAGPTHADWTPEFAAIVLDNATAREPGSFHAHATDLDRTWDYGTGGPTVSGQSRDLAWWLTGRGRGEGLTSDSGDLPEMAAW</sequence>
<feature type="domain" description="Mycothiol-dependent maleylpyruvate isomerase metal-binding" evidence="1">
    <location>
        <begin position="14"/>
        <end position="152"/>
    </location>
</feature>
<name>A0A7W3IZN5_9ACTN</name>
<reference evidence="2 3" key="1">
    <citation type="submission" date="2020-07" db="EMBL/GenBank/DDBJ databases">
        <title>Sequencing the genomes of 1000 actinobacteria strains.</title>
        <authorList>
            <person name="Klenk H.-P."/>
        </authorList>
    </citation>
    <scope>NUCLEOTIDE SEQUENCE [LARGE SCALE GENOMIC DNA]</scope>
    <source>
        <strain evidence="2 3">DSM 21349</strain>
    </source>
</reference>
<protein>
    <submittedName>
        <fullName evidence="2">Maleylpyruvate isomerase</fullName>
        <ecNumber evidence="2">5.2.1.4</ecNumber>
    </submittedName>
</protein>
<evidence type="ECO:0000313" key="3">
    <source>
        <dbReference type="Proteomes" id="UP000580910"/>
    </source>
</evidence>
<dbReference type="GO" id="GO:0046872">
    <property type="term" value="F:metal ion binding"/>
    <property type="evidence" value="ECO:0007669"/>
    <property type="project" value="InterPro"/>
</dbReference>
<evidence type="ECO:0000259" key="1">
    <source>
        <dbReference type="Pfam" id="PF11716"/>
    </source>
</evidence>
<proteinExistence type="predicted"/>
<keyword evidence="2" id="KW-0670">Pyruvate</keyword>
<dbReference type="RefSeq" id="WP_182538602.1">
    <property type="nucleotide sequence ID" value="NZ_JACGXA010000001.1"/>
</dbReference>
<gene>
    <name evidence="2" type="ORF">FB382_001858</name>
</gene>
<dbReference type="EMBL" id="JACGXA010000001">
    <property type="protein sequence ID" value="MBA8803567.1"/>
    <property type="molecule type" value="Genomic_DNA"/>
</dbReference>
<dbReference type="Gene3D" id="1.20.120.450">
    <property type="entry name" value="dinb family like domain"/>
    <property type="match status" value="1"/>
</dbReference>
<comment type="caution">
    <text evidence="2">The sequence shown here is derived from an EMBL/GenBank/DDBJ whole genome shotgun (WGS) entry which is preliminary data.</text>
</comment>
<dbReference type="SUPFAM" id="SSF55718">
    <property type="entry name" value="SCP-like"/>
    <property type="match status" value="1"/>
</dbReference>
<dbReference type="NCBIfam" id="TIGR03083">
    <property type="entry name" value="maleylpyruvate isomerase family mycothiol-dependent enzyme"/>
    <property type="match status" value="1"/>
</dbReference>
<dbReference type="EC" id="5.2.1.4" evidence="2"/>
<keyword evidence="2" id="KW-0413">Isomerase</keyword>
<dbReference type="SUPFAM" id="SSF109854">
    <property type="entry name" value="DinB/YfiT-like putative metalloenzymes"/>
    <property type="match status" value="1"/>
</dbReference>
<dbReference type="Proteomes" id="UP000580910">
    <property type="component" value="Unassembled WGS sequence"/>
</dbReference>
<dbReference type="Pfam" id="PF11716">
    <property type="entry name" value="MDMPI_N"/>
    <property type="match status" value="1"/>
</dbReference>
<dbReference type="InterPro" id="IPR036527">
    <property type="entry name" value="SCP2_sterol-bd_dom_sf"/>
</dbReference>
<keyword evidence="3" id="KW-1185">Reference proteome</keyword>
<organism evidence="2 3">
    <name type="scientific">Nocardioides ginsengisegetis</name>
    <dbReference type="NCBI Taxonomy" id="661491"/>
    <lineage>
        <taxon>Bacteria</taxon>
        <taxon>Bacillati</taxon>
        <taxon>Actinomycetota</taxon>
        <taxon>Actinomycetes</taxon>
        <taxon>Propionibacteriales</taxon>
        <taxon>Nocardioidaceae</taxon>
        <taxon>Nocardioides</taxon>
    </lineage>
</organism>
<dbReference type="GO" id="GO:0050077">
    <property type="term" value="F:maleylpyruvate isomerase activity"/>
    <property type="evidence" value="ECO:0007669"/>
    <property type="project" value="UniProtKB-EC"/>
</dbReference>
<dbReference type="InterPro" id="IPR017517">
    <property type="entry name" value="Maleyloyr_isom"/>
</dbReference>
<dbReference type="InterPro" id="IPR024344">
    <property type="entry name" value="MDMPI_metal-binding"/>
</dbReference>